<dbReference type="EMBL" id="CP002955">
    <property type="protein sequence ID" value="AEL25739.1"/>
    <property type="molecule type" value="Genomic_DNA"/>
</dbReference>
<evidence type="ECO:0000256" key="1">
    <source>
        <dbReference type="SAM" id="Phobius"/>
    </source>
</evidence>
<dbReference type="KEGG" id="cmr:Cycma_1992"/>
<organism evidence="2 3">
    <name type="scientific">Cyclobacterium marinum (strain ATCC 25205 / DSM 745 / LMG 13164 / NCIMB 1802)</name>
    <name type="common">Flectobacillus marinus</name>
    <dbReference type="NCBI Taxonomy" id="880070"/>
    <lineage>
        <taxon>Bacteria</taxon>
        <taxon>Pseudomonadati</taxon>
        <taxon>Bacteroidota</taxon>
        <taxon>Cytophagia</taxon>
        <taxon>Cytophagales</taxon>
        <taxon>Cyclobacteriaceae</taxon>
        <taxon>Cyclobacterium</taxon>
    </lineage>
</organism>
<dbReference type="OrthoDB" id="9789516at2"/>
<dbReference type="RefSeq" id="WP_014020034.1">
    <property type="nucleotide sequence ID" value="NC_015914.1"/>
</dbReference>
<evidence type="ECO:0008006" key="4">
    <source>
        <dbReference type="Google" id="ProtNLM"/>
    </source>
</evidence>
<dbReference type="Proteomes" id="UP000001635">
    <property type="component" value="Chromosome"/>
</dbReference>
<dbReference type="STRING" id="880070.Cycma_1992"/>
<keyword evidence="3" id="KW-1185">Reference proteome</keyword>
<keyword evidence="1" id="KW-0812">Transmembrane</keyword>
<keyword evidence="1" id="KW-1133">Transmembrane helix</keyword>
<dbReference type="AlphaFoldDB" id="G0IZS5"/>
<protein>
    <recommendedName>
        <fullName evidence="4">DUF502 domain-containing protein</fullName>
    </recommendedName>
</protein>
<dbReference type="PANTHER" id="PTHR31876:SF26">
    <property type="entry name" value="PROTEIN LIKE COV 2"/>
    <property type="match status" value="1"/>
</dbReference>
<dbReference type="Pfam" id="PF04367">
    <property type="entry name" value="DUF502"/>
    <property type="match status" value="1"/>
</dbReference>
<feature type="transmembrane region" description="Helical" evidence="1">
    <location>
        <begin position="12"/>
        <end position="36"/>
    </location>
</feature>
<dbReference type="PANTHER" id="PTHR31876">
    <property type="entry name" value="COV-LIKE PROTEIN 1"/>
    <property type="match status" value="1"/>
</dbReference>
<keyword evidence="1" id="KW-0472">Membrane</keyword>
<evidence type="ECO:0000313" key="3">
    <source>
        <dbReference type="Proteomes" id="UP000001635"/>
    </source>
</evidence>
<sequence length="203" mass="23004">MSDFTSKRILGYFLRGLLFVVPFFLTGYIIILTVQFLDNIIPVNIPGLGILVMLVFVTLVGYLTSIFITKSIFEELEKLVFKIPLVNILYTSIKDLMSAFVGDKKKFNTPIIVKLSDNMSRLGFMTQDDLKVIGQEELVAVYFPHSYNFSGNLYLVPRKNVERLYNVNSTEVMKFIVSGGVSDLHYIKNPKQNKATNKPGDSI</sequence>
<dbReference type="HOGENOM" id="CLU_068050_4_1_10"/>
<dbReference type="eggNOG" id="COG2928">
    <property type="taxonomic scope" value="Bacteria"/>
</dbReference>
<accession>G0IZS5</accession>
<reference evidence="3" key="1">
    <citation type="submission" date="2011-07" db="EMBL/GenBank/DDBJ databases">
        <title>The complete genome of Cyclobacterium marinum DSM 745.</title>
        <authorList>
            <person name="Lucas S."/>
            <person name="Han J."/>
            <person name="Lapidus A."/>
            <person name="Bruce D."/>
            <person name="Goodwin L."/>
            <person name="Pitluck S."/>
            <person name="Peters L."/>
            <person name="Kyrpides N."/>
            <person name="Mavromatis K."/>
            <person name="Ivanova N."/>
            <person name="Ovchinnikova G."/>
            <person name="Chertkov O."/>
            <person name="Detter J.C."/>
            <person name="Tapia R."/>
            <person name="Han C."/>
            <person name="Land M."/>
            <person name="Hauser L."/>
            <person name="Markowitz V."/>
            <person name="Cheng J.-F."/>
            <person name="Hugenholtz P."/>
            <person name="Woyke T."/>
            <person name="Wu D."/>
            <person name="Tindall B."/>
            <person name="Schuetze A."/>
            <person name="Brambilla E."/>
            <person name="Klenk H.-P."/>
            <person name="Eisen J.A."/>
        </authorList>
    </citation>
    <scope>NUCLEOTIDE SEQUENCE [LARGE SCALE GENOMIC DNA]</scope>
    <source>
        <strain evidence="3">ATCC 25205 / DSM 745 / LMG 13164 / NCIMB 1802</strain>
    </source>
</reference>
<proteinExistence type="predicted"/>
<gene>
    <name evidence="2" type="ordered locus">Cycma_1992</name>
</gene>
<evidence type="ECO:0000313" key="2">
    <source>
        <dbReference type="EMBL" id="AEL25739.1"/>
    </source>
</evidence>
<dbReference type="InterPro" id="IPR007462">
    <property type="entry name" value="COV1-like"/>
</dbReference>
<feature type="transmembrane region" description="Helical" evidence="1">
    <location>
        <begin position="48"/>
        <end position="68"/>
    </location>
</feature>
<name>G0IZS5_CYCMS</name>